<dbReference type="PANTHER" id="PTHR43857">
    <property type="entry name" value="BLR7761 PROTEIN"/>
    <property type="match status" value="1"/>
</dbReference>
<dbReference type="InterPro" id="IPR006175">
    <property type="entry name" value="YjgF/YER057c/UK114"/>
</dbReference>
<dbReference type="PANTHER" id="PTHR43857:SF1">
    <property type="entry name" value="YJGH FAMILY PROTEIN"/>
    <property type="match status" value="1"/>
</dbReference>
<sequence length="334" mass="35306">MRDRTVRLPALTGTDAGDAYERARVALGALGLTWADAVHVREYASARPDPAARPEGVTLSAIAVEGVLEDGHEVAVEVTACRGGGERFVTGRGVVTVAGEIVYLPAIVPADLTAGFGEQYRSCLEVAAELLKVAGIGLEGLVQTTDYTATATRADYPRCGRPRRELLGGEGADGRPVHPGAAGILVDRAAVEGAMVTLDAVGSRLPLRAVNPGWTRYDTLTYKPGVAAGGTLFMSGFGALEPATQRALHEGDLVAQAEYTYTAIEAVLREENLTGSDVVRLVEYITPPAITKYPEIVAVRERHFPHGPALTSVVCTALLRPEFLIEVVPTAVLR</sequence>
<dbReference type="AlphaFoldDB" id="A0A7W8EGZ6"/>
<proteinExistence type="predicted"/>
<reference evidence="1 2" key="1">
    <citation type="submission" date="2020-08" db="EMBL/GenBank/DDBJ databases">
        <title>Genomic Encyclopedia of Type Strains, Phase IV (KMG-IV): sequencing the most valuable type-strain genomes for metagenomic binning, comparative biology and taxonomic classification.</title>
        <authorList>
            <person name="Goeker M."/>
        </authorList>
    </citation>
    <scope>NUCLEOTIDE SEQUENCE [LARGE SCALE GENOMIC DNA]</scope>
    <source>
        <strain evidence="1 2">DSM 45385</strain>
    </source>
</reference>
<dbReference type="CDD" id="cd00448">
    <property type="entry name" value="YjgF_YER057c_UK114_family"/>
    <property type="match status" value="1"/>
</dbReference>
<evidence type="ECO:0000313" key="1">
    <source>
        <dbReference type="EMBL" id="MBB5078926.1"/>
    </source>
</evidence>
<dbReference type="Pfam" id="PF01042">
    <property type="entry name" value="Ribonuc_L-PSP"/>
    <property type="match status" value="1"/>
</dbReference>
<keyword evidence="2" id="KW-1185">Reference proteome</keyword>
<organism evidence="1 2">
    <name type="scientific">Nonomuraea endophytica</name>
    <dbReference type="NCBI Taxonomy" id="714136"/>
    <lineage>
        <taxon>Bacteria</taxon>
        <taxon>Bacillati</taxon>
        <taxon>Actinomycetota</taxon>
        <taxon>Actinomycetes</taxon>
        <taxon>Streptosporangiales</taxon>
        <taxon>Streptosporangiaceae</taxon>
        <taxon>Nonomuraea</taxon>
    </lineage>
</organism>
<dbReference type="EMBL" id="JACHIN010000005">
    <property type="protein sequence ID" value="MBB5078926.1"/>
    <property type="molecule type" value="Genomic_DNA"/>
</dbReference>
<dbReference type="Proteomes" id="UP000568380">
    <property type="component" value="Unassembled WGS sequence"/>
</dbReference>
<comment type="caution">
    <text evidence="1">The sequence shown here is derived from an EMBL/GenBank/DDBJ whole genome shotgun (WGS) entry which is preliminary data.</text>
</comment>
<accession>A0A7W8EGZ6</accession>
<dbReference type="Gene3D" id="3.30.1330.40">
    <property type="entry name" value="RutC-like"/>
    <property type="match status" value="2"/>
</dbReference>
<dbReference type="InterPro" id="IPR035959">
    <property type="entry name" value="RutC-like_sf"/>
</dbReference>
<evidence type="ECO:0000313" key="2">
    <source>
        <dbReference type="Proteomes" id="UP000568380"/>
    </source>
</evidence>
<protein>
    <submittedName>
        <fullName evidence="1">Enamine deaminase RidA (YjgF/YER057c/UK114 family)</fullName>
    </submittedName>
</protein>
<dbReference type="SUPFAM" id="SSF55298">
    <property type="entry name" value="YjgF-like"/>
    <property type="match status" value="2"/>
</dbReference>
<gene>
    <name evidence="1" type="ORF">HNR40_004412</name>
</gene>
<name>A0A7W8EGZ6_9ACTN</name>
<dbReference type="RefSeq" id="WP_312896463.1">
    <property type="nucleotide sequence ID" value="NZ_JACHIN010000005.1"/>
</dbReference>